<comment type="similarity">
    <text evidence="1">Belongs to the PrpF family.</text>
</comment>
<dbReference type="PANTHER" id="PTHR43709:SF2">
    <property type="entry name" value="DUF453 DOMAIN PROTEIN (AFU_ORTHOLOGUE AFUA_6G00360)"/>
    <property type="match status" value="1"/>
</dbReference>
<evidence type="ECO:0000256" key="2">
    <source>
        <dbReference type="ARBA" id="ARBA00023235"/>
    </source>
</evidence>
<proteinExistence type="inferred from homology"/>
<evidence type="ECO:0000313" key="4">
    <source>
        <dbReference type="Proteomes" id="UP000095210"/>
    </source>
</evidence>
<dbReference type="RefSeq" id="WP_084643385.1">
    <property type="nucleotide sequence ID" value="NZ_CP014859.1"/>
</dbReference>
<dbReference type="AlphaFoldDB" id="A0AAC9HTX9"/>
<evidence type="ECO:0008006" key="5">
    <source>
        <dbReference type="Google" id="ProtNLM"/>
    </source>
</evidence>
<dbReference type="SUPFAM" id="SSF54506">
    <property type="entry name" value="Diaminopimelate epimerase-like"/>
    <property type="match status" value="2"/>
</dbReference>
<gene>
    <name evidence="3" type="ORF">TL08_23720</name>
</gene>
<dbReference type="PANTHER" id="PTHR43709">
    <property type="entry name" value="ACONITATE ISOMERASE-RELATED"/>
    <property type="match status" value="1"/>
</dbReference>
<evidence type="ECO:0000313" key="3">
    <source>
        <dbReference type="EMBL" id="AOS65524.1"/>
    </source>
</evidence>
<dbReference type="EMBL" id="CP014859">
    <property type="protein sequence ID" value="AOS65524.1"/>
    <property type="molecule type" value="Genomic_DNA"/>
</dbReference>
<keyword evidence="4" id="KW-1185">Reference proteome</keyword>
<dbReference type="KEGG" id="ahm:TL08_23720"/>
<dbReference type="Proteomes" id="UP000095210">
    <property type="component" value="Chromosome"/>
</dbReference>
<dbReference type="GO" id="GO:0016853">
    <property type="term" value="F:isomerase activity"/>
    <property type="evidence" value="ECO:0007669"/>
    <property type="project" value="UniProtKB-KW"/>
</dbReference>
<dbReference type="Pfam" id="PF04303">
    <property type="entry name" value="PrpF"/>
    <property type="match status" value="1"/>
</dbReference>
<protein>
    <recommendedName>
        <fullName evidence="5">PrpF, AcnD-accessory</fullName>
    </recommendedName>
</protein>
<sequence length="369" mass="37839">MLRLPGTLMRGGTSKCWMFDEQTIPAEPSLDRILASAFGSADPRQIDGVGGATSTTSKAAIVRRSEDPGIDVDYLFAQVGIGVDGVEWGSNCGNCATAVGLYALQTGLVAPTAPASVVTMRNRNTGAVLTTTVPTPDGIVPELGEQSVPGSAALGVPVALGFLRPAGTSTGRLLPTGNPVDRVDSVDATLIDAGAPAMLIDAASMGLSGLESIADFAKRVPELSTLRRAAALRMGLDAPGDPVRHAVPKVGVVGPPGDYRTSTGVEISGADYDLAVRMVSMHAPHPSIGLTSAVAVATGVLTSGALPATLAESRPSQTSIRLGTPVGVVQVDIELDDAKAVHAVTLHRAARRIATAELLVPVLLRERVR</sequence>
<dbReference type="InterPro" id="IPR007400">
    <property type="entry name" value="PrpF-like"/>
</dbReference>
<organism evidence="3 4">
    <name type="scientific">Actinoalloteichus hymeniacidonis</name>
    <dbReference type="NCBI Taxonomy" id="340345"/>
    <lineage>
        <taxon>Bacteria</taxon>
        <taxon>Bacillati</taxon>
        <taxon>Actinomycetota</taxon>
        <taxon>Actinomycetes</taxon>
        <taxon>Pseudonocardiales</taxon>
        <taxon>Pseudonocardiaceae</taxon>
        <taxon>Actinoalloteichus</taxon>
    </lineage>
</organism>
<name>A0AAC9HTX9_9PSEU</name>
<accession>A0AAC9HTX9</accession>
<reference evidence="4" key="1">
    <citation type="submission" date="2016-03" db="EMBL/GenBank/DDBJ databases">
        <title>Complete genome sequence of the type strain Actinoalloteichus hymeniacidonis DSM 45092.</title>
        <authorList>
            <person name="Schaffert L."/>
            <person name="Albersmeier A."/>
            <person name="Winkler A."/>
            <person name="Kalinowski J."/>
            <person name="Zotchev S."/>
            <person name="Ruckert C."/>
        </authorList>
    </citation>
    <scope>NUCLEOTIDE SEQUENCE [LARGE SCALE GENOMIC DNA]</scope>
    <source>
        <strain evidence="4">HPA177(T) (DSM 45092(T))</strain>
    </source>
</reference>
<keyword evidence="2" id="KW-0413">Isomerase</keyword>
<dbReference type="Gene3D" id="3.10.310.10">
    <property type="entry name" value="Diaminopimelate Epimerase, Chain A, domain 1"/>
    <property type="match status" value="2"/>
</dbReference>
<evidence type="ECO:0000256" key="1">
    <source>
        <dbReference type="ARBA" id="ARBA00007673"/>
    </source>
</evidence>